<evidence type="ECO:0000256" key="10">
    <source>
        <dbReference type="ARBA" id="ARBA00023069"/>
    </source>
</evidence>
<feature type="transmembrane region" description="Helical" evidence="22">
    <location>
        <begin position="281"/>
        <end position="300"/>
    </location>
</feature>
<evidence type="ECO:0000313" key="24">
    <source>
        <dbReference type="Proteomes" id="UP000001554"/>
    </source>
</evidence>
<protein>
    <recommendedName>
        <fullName evidence="17">Solute carrier family 9 member C1</fullName>
    </recommendedName>
    <alternativeName>
        <fullName evidence="20">Na(+)/H(+) exchanger 10</fullName>
    </alternativeName>
    <alternativeName>
        <fullName evidence="19">Sodium/hydrogen exchanger 10</fullName>
    </alternativeName>
    <alternativeName>
        <fullName evidence="18">Sperm-specific Na(+)/H(+) exchanger</fullName>
    </alternativeName>
</protein>
<feature type="compositionally biased region" description="Polar residues" evidence="21">
    <location>
        <begin position="1271"/>
        <end position="1282"/>
    </location>
</feature>
<dbReference type="FunFam" id="1.20.120.350:FF:000050">
    <property type="entry name" value="Solute carrier family 9 member C1"/>
    <property type="match status" value="1"/>
</dbReference>
<dbReference type="GO" id="GO:0031514">
    <property type="term" value="C:motile cilium"/>
    <property type="evidence" value="ECO:0007669"/>
    <property type="project" value="UniProtKB-ARBA"/>
</dbReference>
<comment type="similarity">
    <text evidence="1">Belongs to the monovalent cation:proton antiporter 1 (CPA1) transporter (TC 2.A.36) family.</text>
</comment>
<evidence type="ECO:0000256" key="9">
    <source>
        <dbReference type="ARBA" id="ARBA00023065"/>
    </source>
</evidence>
<feature type="transmembrane region" description="Helical" evidence="22">
    <location>
        <begin position="726"/>
        <end position="746"/>
    </location>
</feature>
<dbReference type="GO" id="GO:0098719">
    <property type="term" value="P:sodium ion import across plasma membrane"/>
    <property type="evidence" value="ECO:0000318"/>
    <property type="project" value="GO_Central"/>
</dbReference>
<feature type="transmembrane region" description="Helical" evidence="22">
    <location>
        <begin position="137"/>
        <end position="160"/>
    </location>
</feature>
<evidence type="ECO:0000256" key="1">
    <source>
        <dbReference type="ARBA" id="ARBA00007367"/>
    </source>
</evidence>
<comment type="function">
    <text evidence="14">Sperm-specific solute carrier involved in intracellular pH regulation of spermatozoa. Required for sperm motility and fertility. Involved in sperm cell hyperactivation, a step needed for sperm motility which is essential late in the preparation of sperm for fertilization. Required for the expression and bicarbonate regulation of the soluble adenylyl cyclase (sAC).</text>
</comment>
<keyword evidence="9" id="KW-0406">Ion transport</keyword>
<dbReference type="PANTHER" id="PTHR10110">
    <property type="entry name" value="SODIUM/HYDROGEN EXCHANGER"/>
    <property type="match status" value="1"/>
</dbReference>
<dbReference type="InterPro" id="IPR018422">
    <property type="entry name" value="Cation/H_exchanger_CPA1"/>
</dbReference>
<dbReference type="GO" id="GO:0051453">
    <property type="term" value="P:regulation of intracellular pH"/>
    <property type="evidence" value="ECO:0000318"/>
    <property type="project" value="GO_Central"/>
</dbReference>
<dbReference type="KEGG" id="bfo:118413478"/>
<dbReference type="OMA" id="RVVTFDC"/>
<dbReference type="Proteomes" id="UP000001554">
    <property type="component" value="Chromosome 4"/>
</dbReference>
<evidence type="ECO:0000256" key="6">
    <source>
        <dbReference type="ARBA" id="ARBA00022846"/>
    </source>
</evidence>
<dbReference type="RefSeq" id="XP_035672792.1">
    <property type="nucleotide sequence ID" value="XM_035816899.1"/>
</dbReference>
<dbReference type="GeneID" id="118413478"/>
<dbReference type="InterPro" id="IPR014710">
    <property type="entry name" value="RmlC-like_jellyroll"/>
</dbReference>
<dbReference type="OrthoDB" id="441412at2759"/>
<keyword evidence="4" id="KW-1003">Cell membrane</keyword>
<evidence type="ECO:0000256" key="21">
    <source>
        <dbReference type="SAM" id="MobiDB-lite"/>
    </source>
</evidence>
<evidence type="ECO:0000256" key="17">
    <source>
        <dbReference type="ARBA" id="ARBA00072794"/>
    </source>
</evidence>
<evidence type="ECO:0000256" key="18">
    <source>
        <dbReference type="ARBA" id="ARBA00077734"/>
    </source>
</evidence>
<evidence type="ECO:0000256" key="20">
    <source>
        <dbReference type="ARBA" id="ARBA00083897"/>
    </source>
</evidence>
<keyword evidence="3" id="KW-0050">Antiport</keyword>
<dbReference type="InterPro" id="IPR000595">
    <property type="entry name" value="cNMP-bd_dom"/>
</dbReference>
<feature type="transmembrane region" description="Helical" evidence="22">
    <location>
        <begin position="680"/>
        <end position="706"/>
    </location>
</feature>
<keyword evidence="10" id="KW-0969">Cilium</keyword>
<keyword evidence="8" id="KW-0915">Sodium</keyword>
<dbReference type="PANTHER" id="PTHR10110:SF86">
    <property type="entry name" value="SODIUM_HYDROGEN EXCHANGER 7"/>
    <property type="match status" value="1"/>
</dbReference>
<dbReference type="Gene3D" id="1.20.120.350">
    <property type="entry name" value="Voltage-gated potassium channels. Chain C"/>
    <property type="match status" value="1"/>
</dbReference>
<feature type="region of interest" description="Disordered" evidence="21">
    <location>
        <begin position="11"/>
        <end position="35"/>
    </location>
</feature>
<keyword evidence="7 22" id="KW-1133">Transmembrane helix</keyword>
<dbReference type="CDD" id="cd00038">
    <property type="entry name" value="CAP_ED"/>
    <property type="match status" value="1"/>
</dbReference>
<dbReference type="Pfam" id="PF00999">
    <property type="entry name" value="Na_H_Exchanger"/>
    <property type="match status" value="1"/>
</dbReference>
<keyword evidence="13" id="KW-0966">Cell projection</keyword>
<dbReference type="Gene3D" id="2.60.120.10">
    <property type="entry name" value="Jelly Rolls"/>
    <property type="match status" value="1"/>
</dbReference>
<evidence type="ECO:0000256" key="5">
    <source>
        <dbReference type="ARBA" id="ARBA00022692"/>
    </source>
</evidence>
<reference evidence="24" key="1">
    <citation type="journal article" date="2020" name="Nat. Ecol. Evol.">
        <title>Deeply conserved synteny resolves early events in vertebrate evolution.</title>
        <authorList>
            <person name="Simakov O."/>
            <person name="Marletaz F."/>
            <person name="Yue J.X."/>
            <person name="O'Connell B."/>
            <person name="Jenkins J."/>
            <person name="Brandt A."/>
            <person name="Calef R."/>
            <person name="Tung C.H."/>
            <person name="Huang T.K."/>
            <person name="Schmutz J."/>
            <person name="Satoh N."/>
            <person name="Yu J.K."/>
            <person name="Putnam N.H."/>
            <person name="Green R.E."/>
            <person name="Rokhsar D.S."/>
        </authorList>
    </citation>
    <scope>NUCLEOTIDE SEQUENCE [LARGE SCALE GENOMIC DNA]</scope>
    <source>
        <strain evidence="24">S238N-H82</strain>
    </source>
</reference>
<feature type="transmembrane region" description="Helical" evidence="22">
    <location>
        <begin position="108"/>
        <end position="125"/>
    </location>
</feature>
<keyword evidence="12" id="KW-0739">Sodium transport</keyword>
<keyword evidence="6" id="KW-0282">Flagellum</keyword>
<evidence type="ECO:0000259" key="23">
    <source>
        <dbReference type="PROSITE" id="PS50042"/>
    </source>
</evidence>
<feature type="transmembrane region" description="Helical" evidence="22">
    <location>
        <begin position="387"/>
        <end position="409"/>
    </location>
</feature>
<dbReference type="Pfam" id="PF00520">
    <property type="entry name" value="Ion_trans"/>
    <property type="match status" value="1"/>
</dbReference>
<evidence type="ECO:0000256" key="12">
    <source>
        <dbReference type="ARBA" id="ARBA00023201"/>
    </source>
</evidence>
<dbReference type="GO" id="GO:0071805">
    <property type="term" value="P:potassium ion transmembrane transport"/>
    <property type="evidence" value="ECO:0000318"/>
    <property type="project" value="GO_Central"/>
</dbReference>
<evidence type="ECO:0000256" key="11">
    <source>
        <dbReference type="ARBA" id="ARBA00023136"/>
    </source>
</evidence>
<dbReference type="InterPro" id="IPR018490">
    <property type="entry name" value="cNMP-bd_dom_sf"/>
</dbReference>
<evidence type="ECO:0000256" key="22">
    <source>
        <dbReference type="SAM" id="Phobius"/>
    </source>
</evidence>
<feature type="transmembrane region" description="Helical" evidence="22">
    <location>
        <begin position="429"/>
        <end position="452"/>
    </location>
</feature>
<feature type="transmembrane region" description="Helical" evidence="22">
    <location>
        <begin position="72"/>
        <end position="88"/>
    </location>
</feature>
<dbReference type="GO" id="GO:0015385">
    <property type="term" value="F:sodium:proton antiporter activity"/>
    <property type="evidence" value="ECO:0000318"/>
    <property type="project" value="GO_Central"/>
</dbReference>
<organism evidence="24 25">
    <name type="scientific">Branchiostoma floridae</name>
    <name type="common">Florida lancelet</name>
    <name type="synonym">Amphioxus</name>
    <dbReference type="NCBI Taxonomy" id="7739"/>
    <lineage>
        <taxon>Eukaryota</taxon>
        <taxon>Metazoa</taxon>
        <taxon>Chordata</taxon>
        <taxon>Cephalochordata</taxon>
        <taxon>Leptocardii</taxon>
        <taxon>Amphioxiformes</taxon>
        <taxon>Branchiostomatidae</taxon>
        <taxon>Branchiostoma</taxon>
    </lineage>
</organism>
<evidence type="ECO:0000256" key="19">
    <source>
        <dbReference type="ARBA" id="ARBA00077858"/>
    </source>
</evidence>
<feature type="transmembrane region" description="Helical" evidence="22">
    <location>
        <begin position="228"/>
        <end position="250"/>
    </location>
</feature>
<feature type="transmembrane region" description="Helical" evidence="22">
    <location>
        <begin position="46"/>
        <end position="65"/>
    </location>
</feature>
<keyword evidence="5 22" id="KW-0812">Transmembrane</keyword>
<comment type="subunit">
    <text evidence="16">Interacts with soluble adenylyl cyclase (sAC).</text>
</comment>
<dbReference type="InterPro" id="IPR005821">
    <property type="entry name" value="Ion_trans_dom"/>
</dbReference>
<evidence type="ECO:0000256" key="4">
    <source>
        <dbReference type="ARBA" id="ARBA00022475"/>
    </source>
</evidence>
<evidence type="ECO:0000313" key="25">
    <source>
        <dbReference type="RefSeq" id="XP_035672792.1"/>
    </source>
</evidence>
<gene>
    <name evidence="25" type="primary">LOC118413478</name>
</gene>
<dbReference type="Gene3D" id="6.10.140.1330">
    <property type="match status" value="1"/>
</dbReference>
<name>A0A9J7KYZ6_BRAFL</name>
<dbReference type="GO" id="GO:0005216">
    <property type="term" value="F:monoatomic ion channel activity"/>
    <property type="evidence" value="ECO:0007669"/>
    <property type="project" value="InterPro"/>
</dbReference>
<reference evidence="25" key="2">
    <citation type="submission" date="2025-08" db="UniProtKB">
        <authorList>
            <consortium name="RefSeq"/>
        </authorList>
    </citation>
    <scope>IDENTIFICATION</scope>
    <source>
        <strain evidence="25">S238N-H82</strain>
        <tissue evidence="25">Testes</tissue>
    </source>
</reference>
<dbReference type="FunFam" id="2.60.120.10:FF:000067">
    <property type="entry name" value="Solute carrier family 9 member C1"/>
    <property type="match status" value="1"/>
</dbReference>
<feature type="domain" description="Cyclic nucleotide-binding" evidence="23">
    <location>
        <begin position="958"/>
        <end position="1058"/>
    </location>
</feature>
<comment type="subcellular location">
    <subcellularLocation>
        <location evidence="15">Cell projection</location>
        <location evidence="15">Cilium</location>
        <location evidence="15">Flagellum membrane</location>
        <topology evidence="15">Multi-pass membrane protein</topology>
    </subcellularLocation>
</comment>
<dbReference type="SUPFAM" id="SSF51206">
    <property type="entry name" value="cAMP-binding domain-like"/>
    <property type="match status" value="1"/>
</dbReference>
<keyword evidence="24" id="KW-1185">Reference proteome</keyword>
<feature type="region of interest" description="Disordered" evidence="21">
    <location>
        <begin position="1252"/>
        <end position="1283"/>
    </location>
</feature>
<keyword evidence="11 22" id="KW-0472">Membrane</keyword>
<dbReference type="GO" id="GO:0005886">
    <property type="term" value="C:plasma membrane"/>
    <property type="evidence" value="ECO:0000318"/>
    <property type="project" value="GO_Central"/>
</dbReference>
<evidence type="ECO:0000256" key="7">
    <source>
        <dbReference type="ARBA" id="ARBA00022989"/>
    </source>
</evidence>
<dbReference type="PROSITE" id="PS50042">
    <property type="entry name" value="CNMP_BINDING_3"/>
    <property type="match status" value="1"/>
</dbReference>
<dbReference type="InterPro" id="IPR027359">
    <property type="entry name" value="Volt_channel_dom_sf"/>
</dbReference>
<evidence type="ECO:0000256" key="14">
    <source>
        <dbReference type="ARBA" id="ARBA00054906"/>
    </source>
</evidence>
<accession>A0A9J7KYZ6</accession>
<feature type="transmembrane region" description="Helical" evidence="22">
    <location>
        <begin position="321"/>
        <end position="339"/>
    </location>
</feature>
<dbReference type="InterPro" id="IPR006153">
    <property type="entry name" value="Cation/H_exchanger_TM"/>
</dbReference>
<evidence type="ECO:0000256" key="8">
    <source>
        <dbReference type="ARBA" id="ARBA00023053"/>
    </source>
</evidence>
<proteinExistence type="inferred from homology"/>
<evidence type="ECO:0000256" key="2">
    <source>
        <dbReference type="ARBA" id="ARBA00022448"/>
    </source>
</evidence>
<evidence type="ECO:0000256" key="3">
    <source>
        <dbReference type="ARBA" id="ARBA00022449"/>
    </source>
</evidence>
<keyword evidence="2" id="KW-0813">Transport</keyword>
<dbReference type="Pfam" id="PF00027">
    <property type="entry name" value="cNMP_binding"/>
    <property type="match status" value="1"/>
</dbReference>
<evidence type="ECO:0000256" key="15">
    <source>
        <dbReference type="ARBA" id="ARBA00060429"/>
    </source>
</evidence>
<feature type="transmembrane region" description="Helical" evidence="22">
    <location>
        <begin position="351"/>
        <end position="375"/>
    </location>
</feature>
<sequence>MEFPLLEALGAGNASNSTNGTDSHGGGGGHGDGDIHAHSGHHEQPYIILFLFASFALGALVRTLLKIVPGDLPYTVVLLVLGILLGLASARSPDFAHYTAIVHMNPHLLFHVFLPVLIFESAFAMDTHMFWKSIYQILIMALPGLLLASLLTGILSMYTFNYGWNWYVGMMFGSICSATDPVAVVALLKELGASKQLGTVIEGESLLNDGCGIVIFTMFLNLATGVEWAAADFVIFIVKVMLGGPAFGFVMSKLTSFWLANIFNDALTEITITLASTYITFYVAEVLGVSGVLAVVILGLTMERTSISPEVESFLHRFWEMMAYLANTVIFILVGVMIMEKSIHMIEGGDWFYIITLYFGINVIRLIVIIILSPATSRVGYGLSWRYGVVTAWSGLRGAVGLAMALLVMQQEMTKGSSEDWKMQVANKILIHIAGIVFLTLFINATTIKALLRLLGMSDISAPKRMTMYSAVRRVKDAQNRSFQVLKGDRFLADAEWTLVEKACEIQDPYKTKDEEDILEQPLPTKCAAAIDTCLWQLQYQVSLCFARIRHCQVNAEEFVPFQRMSQCQDCKSMVPNEPSPREYQDMAEEARLRTLKAQKVSYWKQFEHGMLNREAVRVLVQATESAADSVGEFVDIEEIKKHWKIKGLLPRLRNKLEDLVTDKQKDQLPMPEHKFLRTVFIIVGHPAFEWSINVLIILNLIPIIIEFTIEESDPQFPEYQFYLRITNYVFFVIYILEAVLKIIALRKHYFFSHWNQFDLFIIAVSIIDIVLDNIFGNVDFNPAIFRIAKIFRLLRAMRMLRLSKAAIPRMINVIDNLINKQLSFGYDVGKGFVVGEEEVMKLIPTIIDNRSIARDLRQKSDISRRAVIRELGLLQRDHPGIAVSVKTRQSIRAVLNHSRDTIREMQGGGLLDETEAKKLEMVVEIKMKQLARAPPSIPPPNPEQLLRHISWLEGNTELTEFMKARAKLLFHDFGSTLCKQSELPQGLFLIVSGMVKLRGAGVKYTDYETQHSMDDDLEVYEDYLTSGNIIGEMGILNKQPRSTSVSCETSIQTYYISAEDMDMAFDLFSVNFLKERIWRVVAIRISTPLLLKTLAYQGWTHDKVRLRLETGYMPTNLVDRRSFEIDQTMDDVILVQGHALSPHTAEEFVAPCIIPRTIHKLTFSTDSMEEGVLPPQLLVVPNKEVIIEEDTKRRNSLYGGIGPSTTSLCLQHAAQRRSSHNLLAKKSSSSIFRRPKSGKAKSVSIALPSLETASDGTTRRRTDLQPITDPVSNTSTTSASGSLKPVVLPNQVVSREGAWSVQSADFGSEKAWEGNKFQF</sequence>
<dbReference type="GO" id="GO:0015386">
    <property type="term" value="F:potassium:proton antiporter activity"/>
    <property type="evidence" value="ECO:0000318"/>
    <property type="project" value="GO_Central"/>
</dbReference>
<evidence type="ECO:0000256" key="13">
    <source>
        <dbReference type="ARBA" id="ARBA00023273"/>
    </source>
</evidence>
<evidence type="ECO:0000256" key="16">
    <source>
        <dbReference type="ARBA" id="ARBA00062754"/>
    </source>
</evidence>